<dbReference type="HOGENOM" id="CLU_530062_0_0_1"/>
<organism evidence="2 3">
    <name type="scientific">Nematocida parisii (strain ERTm3)</name>
    <name type="common">Nematode killer fungus</name>
    <dbReference type="NCBI Taxonomy" id="935791"/>
    <lineage>
        <taxon>Eukaryota</taxon>
        <taxon>Fungi</taxon>
        <taxon>Fungi incertae sedis</taxon>
        <taxon>Microsporidia</taxon>
        <taxon>Nematocida</taxon>
    </lineage>
</organism>
<evidence type="ECO:0000256" key="1">
    <source>
        <dbReference type="SAM" id="Phobius"/>
    </source>
</evidence>
<dbReference type="InParanoid" id="I3ED77"/>
<evidence type="ECO:0000313" key="3">
    <source>
        <dbReference type="Proteomes" id="UP000002872"/>
    </source>
</evidence>
<feature type="transmembrane region" description="Helical" evidence="1">
    <location>
        <begin position="447"/>
        <end position="464"/>
    </location>
</feature>
<proteinExistence type="predicted"/>
<dbReference type="Proteomes" id="UP000002872">
    <property type="component" value="Unassembled WGS sequence"/>
</dbReference>
<dbReference type="EMBL" id="GL870885">
    <property type="protein sequence ID" value="EIJ87174.1"/>
    <property type="molecule type" value="Genomic_DNA"/>
</dbReference>
<protein>
    <submittedName>
        <fullName evidence="2">Uncharacterized protein</fullName>
    </submittedName>
</protein>
<dbReference type="VEuPathDB" id="MicrosporidiaDB:NEQG_02631"/>
<name>I3ED77_NEMP3</name>
<sequence>MRCVEKKVHSHETVSRFKPLAEMNGEERRMMERVCTILQGPDPRQDTVQDAAFFFANHYWLHEGLFVPQMHDYDCYLAQKYAINNTLPCILFTIHESHSLLAFLKKKKQLEQLKKYFFRVIEKKLTRWTNVYISIRDKQESALCTQLDILRQMCILKLCRILVREKKYWIRLLDEVQARFSCEGREISVPEIPDSELRHFPASFSSANEFLLDLRKQCIDAARTPPGTQMSFVHVRSAFQLKWIVGKWTSLPLLTDIVWLYQDLFNEKLWYTFRETTLCSYHNLKSAIDAYRKNVQALCTKALKEPRGRYYMITQQWLLRAIEEKEEPDALTKEYLGILATYVGADKTAPSPFTSLTWGPKQKGCAMRFTNPDHIPVVKAKRTLWYYTLVDGECICPCLFSAGFSTGLSWYIRSVPLWAELATGRGDGYFRGKMTVFPDLMEGKNPLWAGVFLHLIVLVLFLLFRHNHKSQCMGEIVVRHIF</sequence>
<evidence type="ECO:0000313" key="2">
    <source>
        <dbReference type="EMBL" id="EIJ87174.1"/>
    </source>
</evidence>
<dbReference type="AlphaFoldDB" id="I3ED77"/>
<dbReference type="OrthoDB" id="2186858at2759"/>
<keyword evidence="1" id="KW-1133">Transmembrane helix</keyword>
<keyword evidence="3" id="KW-1185">Reference proteome</keyword>
<keyword evidence="1" id="KW-0472">Membrane</keyword>
<keyword evidence="1" id="KW-0812">Transmembrane</keyword>
<gene>
    <name evidence="2" type="ORF">NEQG_02631</name>
</gene>
<reference evidence="2" key="1">
    <citation type="submission" date="2011-01" db="EMBL/GenBank/DDBJ databases">
        <title>The Genome Sequence of Nematocida parisii strain ERTm3.</title>
        <authorList>
            <consortium name="The Broad Institute Genome Sequencing Platform"/>
            <consortium name="The Broad Institute Genome Sequencing Center for Infectious Disease"/>
            <person name="Cuomo C."/>
            <person name="Troemel E."/>
            <person name="Young S.K."/>
            <person name="Zeng Q."/>
            <person name="Gargeya S."/>
            <person name="Fitzgerald M."/>
            <person name="Haas B."/>
            <person name="Abouelleil A."/>
            <person name="Alvarado L."/>
            <person name="Arachchi H.M."/>
            <person name="Berlin A."/>
            <person name="Chapman S.B."/>
            <person name="Gearin G."/>
            <person name="Goldberg J."/>
            <person name="Griggs A."/>
            <person name="Gujja S."/>
            <person name="Hansen M."/>
            <person name="Heiman D."/>
            <person name="Howarth C."/>
            <person name="Larimer J."/>
            <person name="Lui A."/>
            <person name="MacDonald P.J.P."/>
            <person name="McCowen C."/>
            <person name="Montmayeur A."/>
            <person name="Murphy C."/>
            <person name="Neiman D."/>
            <person name="Pearson M."/>
            <person name="Priest M."/>
            <person name="Roberts A."/>
            <person name="Saif S."/>
            <person name="Shea T."/>
            <person name="Sisk P."/>
            <person name="Stolte C."/>
            <person name="Sykes S."/>
            <person name="Wortman J."/>
            <person name="Nusbaum C."/>
            <person name="Birren B."/>
        </authorList>
    </citation>
    <scope>NUCLEOTIDE SEQUENCE</scope>
    <source>
        <strain evidence="2">ERTm3</strain>
    </source>
</reference>
<accession>I3ED77</accession>